<proteinExistence type="predicted"/>
<keyword evidence="2" id="KW-0081">Bacteriolytic enzyme</keyword>
<reference evidence="4" key="1">
    <citation type="journal article" date="2021" name="Proc. Natl. Acad. Sci. U.S.A.">
        <title>A Catalog of Tens of Thousands of Viruses from Human Metagenomes Reveals Hidden Associations with Chronic Diseases.</title>
        <authorList>
            <person name="Tisza M.J."/>
            <person name="Buck C.B."/>
        </authorList>
    </citation>
    <scope>NUCLEOTIDE SEQUENCE</scope>
    <source>
        <strain evidence="4">CtjVy23</strain>
    </source>
</reference>
<evidence type="ECO:0000256" key="2">
    <source>
        <dbReference type="ARBA" id="ARBA00022638"/>
    </source>
</evidence>
<feature type="region of interest" description="Disordered" evidence="3">
    <location>
        <begin position="194"/>
        <end position="219"/>
    </location>
</feature>
<evidence type="ECO:0000256" key="3">
    <source>
        <dbReference type="SAM" id="MobiDB-lite"/>
    </source>
</evidence>
<keyword evidence="1" id="KW-0929">Antimicrobial</keyword>
<dbReference type="GO" id="GO:0042742">
    <property type="term" value="P:defense response to bacterium"/>
    <property type="evidence" value="ECO:0007669"/>
    <property type="project" value="UniProtKB-KW"/>
</dbReference>
<dbReference type="EMBL" id="BK016074">
    <property type="protein sequence ID" value="DAF92828.1"/>
    <property type="molecule type" value="Genomic_DNA"/>
</dbReference>
<protein>
    <submittedName>
        <fullName evidence="4">Uncharacterized protein</fullName>
    </submittedName>
</protein>
<dbReference type="InterPro" id="IPR011055">
    <property type="entry name" value="Dup_hybrid_motif"/>
</dbReference>
<feature type="compositionally biased region" description="Pro residues" evidence="3">
    <location>
        <begin position="202"/>
        <end position="216"/>
    </location>
</feature>
<dbReference type="GO" id="GO:0003824">
    <property type="term" value="F:catalytic activity"/>
    <property type="evidence" value="ECO:0007669"/>
    <property type="project" value="UniProtKB-KW"/>
</dbReference>
<evidence type="ECO:0000313" key="4">
    <source>
        <dbReference type="EMBL" id="DAF92828.1"/>
    </source>
</evidence>
<accession>A0A8S5UEG0</accession>
<dbReference type="Gene3D" id="2.70.70.10">
    <property type="entry name" value="Glucose Permease (Domain IIA)"/>
    <property type="match status" value="1"/>
</dbReference>
<sequence length="231" mass="25375">MAVNYLMLPQKRLYISQSYDGGYSHLKYSTGTPPSYPIDMVNDNVTDGGFFCPCDEMKIVKLQKRPSDNSYPNGVWLTSTSPCVLAGGGTIPTSSTAIVTLKWVHMNDDDYSTFYIGKTYTRGQYITNQGTSGHATGAHIEQQIGLGVISGSGGQYNSKGAYILKTTGGNIKPQYAMWQNLDFTTIVQSKGLTFRTYNGDTPDPPTPPSPVPTPPKFPEHKHKSIFRILGW</sequence>
<name>A0A8S5UEG0_9CAUD</name>
<dbReference type="GO" id="GO:0031640">
    <property type="term" value="P:killing of cells of another organism"/>
    <property type="evidence" value="ECO:0007669"/>
    <property type="project" value="UniProtKB-KW"/>
</dbReference>
<organism evidence="4">
    <name type="scientific">Podoviridae sp. ctjVy23</name>
    <dbReference type="NCBI Taxonomy" id="2825271"/>
    <lineage>
        <taxon>Viruses</taxon>
        <taxon>Duplodnaviria</taxon>
        <taxon>Heunggongvirae</taxon>
        <taxon>Uroviricota</taxon>
        <taxon>Caudoviricetes</taxon>
    </lineage>
</organism>
<evidence type="ECO:0000256" key="1">
    <source>
        <dbReference type="ARBA" id="ARBA00022529"/>
    </source>
</evidence>